<accession>A0A918X5M5</accession>
<dbReference type="Proteomes" id="UP000638353">
    <property type="component" value="Unassembled WGS sequence"/>
</dbReference>
<dbReference type="SUPFAM" id="SSF55486">
    <property type="entry name" value="Metalloproteases ('zincins'), catalytic domain"/>
    <property type="match status" value="1"/>
</dbReference>
<dbReference type="EMBL" id="BMVC01000020">
    <property type="protein sequence ID" value="GHD14009.1"/>
    <property type="molecule type" value="Genomic_DNA"/>
</dbReference>
<evidence type="ECO:0000313" key="2">
    <source>
        <dbReference type="Proteomes" id="UP000638353"/>
    </source>
</evidence>
<dbReference type="InterPro" id="IPR024079">
    <property type="entry name" value="MetalloPept_cat_dom_sf"/>
</dbReference>
<dbReference type="Gene3D" id="3.40.390.10">
    <property type="entry name" value="Collagenase (Catalytic Domain)"/>
    <property type="match status" value="1"/>
</dbReference>
<reference evidence="1" key="1">
    <citation type="journal article" date="2014" name="Int. J. Syst. Evol. Microbiol.">
        <title>Complete genome sequence of Corynebacterium casei LMG S-19264T (=DSM 44701T), isolated from a smear-ripened cheese.</title>
        <authorList>
            <consortium name="US DOE Joint Genome Institute (JGI-PGF)"/>
            <person name="Walter F."/>
            <person name="Albersmeier A."/>
            <person name="Kalinowski J."/>
            <person name="Ruckert C."/>
        </authorList>
    </citation>
    <scope>NUCLEOTIDE SEQUENCE</scope>
    <source>
        <strain evidence="1">JCM 4637</strain>
    </source>
</reference>
<name>A0A918X5M5_9ACTN</name>
<proteinExistence type="predicted"/>
<dbReference type="GO" id="GO:0008237">
    <property type="term" value="F:metallopeptidase activity"/>
    <property type="evidence" value="ECO:0007669"/>
    <property type="project" value="InterPro"/>
</dbReference>
<protein>
    <recommendedName>
        <fullName evidence="3">Matrixin family metalloprotease</fullName>
    </recommendedName>
</protein>
<evidence type="ECO:0000313" key="1">
    <source>
        <dbReference type="EMBL" id="GHD14009.1"/>
    </source>
</evidence>
<evidence type="ECO:0008006" key="3">
    <source>
        <dbReference type="Google" id="ProtNLM"/>
    </source>
</evidence>
<organism evidence="1 2">
    <name type="scientific">Streptomyces finlayi</name>
    <dbReference type="NCBI Taxonomy" id="67296"/>
    <lineage>
        <taxon>Bacteria</taxon>
        <taxon>Bacillati</taxon>
        <taxon>Actinomycetota</taxon>
        <taxon>Actinomycetes</taxon>
        <taxon>Kitasatosporales</taxon>
        <taxon>Streptomycetaceae</taxon>
        <taxon>Streptomyces</taxon>
    </lineage>
</organism>
<sequence>MPLLLSARPRLFVGIIAVVMTVLGAGGGHALQRAAAPVAACVDLKDDPTETRGDSSVDGKELLWEDDSGYNDALRWAVAKWYQKTGPLSRVKIAPDNASSINDLEWRDETSTDGRLGRWKAYPGVDIIYFNKRTLEMRPFNNRDARRSTATHELGHALGLCHKSDRTLTIMWREQPPDGPLQAPTEVDKASYRKLWG</sequence>
<gene>
    <name evidence="1" type="ORF">GCM10010334_72890</name>
</gene>
<comment type="caution">
    <text evidence="1">The sequence shown here is derived from an EMBL/GenBank/DDBJ whole genome shotgun (WGS) entry which is preliminary data.</text>
</comment>
<dbReference type="AlphaFoldDB" id="A0A918X5M5"/>
<reference evidence="1" key="2">
    <citation type="submission" date="2020-09" db="EMBL/GenBank/DDBJ databases">
        <authorList>
            <person name="Sun Q."/>
            <person name="Ohkuma M."/>
        </authorList>
    </citation>
    <scope>NUCLEOTIDE SEQUENCE</scope>
    <source>
        <strain evidence="1">JCM 4637</strain>
    </source>
</reference>